<protein>
    <recommendedName>
        <fullName evidence="4">Fungal-type protein kinase domain-containing protein</fullName>
    </recommendedName>
</protein>
<reference evidence="2 3" key="1">
    <citation type="submission" date="2019-10" db="EMBL/GenBank/DDBJ databases">
        <authorList>
            <person name="Palmer J.M."/>
        </authorList>
    </citation>
    <scope>NUCLEOTIDE SEQUENCE [LARGE SCALE GENOMIC DNA]</scope>
    <source>
        <strain evidence="2 3">TWF696</strain>
    </source>
</reference>
<dbReference type="Proteomes" id="UP001375240">
    <property type="component" value="Unassembled WGS sequence"/>
</dbReference>
<sequence length="520" mass="58388">MSTGGVYHQSIASQLETPVPDLHKIGGTENASIPSKRIPPQYLSEWEGFETQAVDFIRRLKDPYRNATSGSIEDLTVPRVDAPQHYLVGQEDSLKGKFTSLIAESLNRIVIAAADLIDIATELAMLRFGDSKCLDDSIFTYGGPDMVIVKLRRSNAVSLRSVIDLKPYWTCDLDGMPINGDNEDKHNLANKLGRLCNYMNIGRLKYGVFTTYRATVFVKRVDLTEFQVTRVIHHDAKDPSLRECFLYLMNLVANDHAFDQELPPEELFRNPLSERSSRNIQSPRELEKDSSEHPSSSSDKQDPGTPGGNRGGIVYRYHTGANGATEVHEEQIDGSTSIITDQEGSILGLFKTQSQLGERVFRGDFITPEKKVAAVMKVFSGTDSIYWFHIEAGATDIMSGSPCTPKLFASGITKGSFNTPGGHVVVKAFCPGERIADDVWDSWNHTSDDPILEAIKEGLEEFRKRDLVIRDLTRRDVVWDHEARQIYFIDLESCDGWYKEHFPGLTIRFELRQLMPGYGR</sequence>
<comment type="caution">
    <text evidence="2">The sequence shown here is derived from an EMBL/GenBank/DDBJ whole genome shotgun (WGS) entry which is preliminary data.</text>
</comment>
<evidence type="ECO:0000256" key="1">
    <source>
        <dbReference type="SAM" id="MobiDB-lite"/>
    </source>
</evidence>
<feature type="region of interest" description="Disordered" evidence="1">
    <location>
        <begin position="268"/>
        <end position="316"/>
    </location>
</feature>
<organism evidence="2 3">
    <name type="scientific">Orbilia brochopaga</name>
    <dbReference type="NCBI Taxonomy" id="3140254"/>
    <lineage>
        <taxon>Eukaryota</taxon>
        <taxon>Fungi</taxon>
        <taxon>Dikarya</taxon>
        <taxon>Ascomycota</taxon>
        <taxon>Pezizomycotina</taxon>
        <taxon>Orbiliomycetes</taxon>
        <taxon>Orbiliales</taxon>
        <taxon>Orbiliaceae</taxon>
        <taxon>Orbilia</taxon>
    </lineage>
</organism>
<gene>
    <name evidence="2" type="ORF">TWF696_006931</name>
</gene>
<dbReference type="EMBL" id="JAVHNQ010000005">
    <property type="protein sequence ID" value="KAK6346823.1"/>
    <property type="molecule type" value="Genomic_DNA"/>
</dbReference>
<proteinExistence type="predicted"/>
<dbReference type="AlphaFoldDB" id="A0AAV9UQD2"/>
<keyword evidence="3" id="KW-1185">Reference proteome</keyword>
<accession>A0AAV9UQD2</accession>
<name>A0AAV9UQD2_9PEZI</name>
<evidence type="ECO:0000313" key="2">
    <source>
        <dbReference type="EMBL" id="KAK6346823.1"/>
    </source>
</evidence>
<evidence type="ECO:0000313" key="3">
    <source>
        <dbReference type="Proteomes" id="UP001375240"/>
    </source>
</evidence>
<evidence type="ECO:0008006" key="4">
    <source>
        <dbReference type="Google" id="ProtNLM"/>
    </source>
</evidence>